<protein>
    <recommendedName>
        <fullName evidence="3">Restriction endonuclease type IV Mrr domain-containing protein</fullName>
    </recommendedName>
</protein>
<sequence length="482" mass="54667">MRVSELYELGVSQPSLEFLDVDINTDTKVFVDPHAFRYLDTDWALGCVALLQDFYNELLRAVQTENYLRGEYLLGQLNEPNEAHLGLSRREARGKGVGTTLAEEIFDALLSSEAVTSGIVEDIEETLLFVDGIGHDRVSDMTINIVRCPLIEFTQSMCDLYGIPTVPGLNSGPMWNRMTHSWEAVHVTMPMPSGKLLLVPKAVVRKTGTFDPGEYLTHFVLPYLQDRELANPHSALVRERRSKRLRGQRYVTKKSIRQRDGQRIKPWNTEVTHQNPEIMQRYRASRAARSEPPSHNEIANATGTPPPNWDELLNNVLSIASGRDDADNYHYAIQHLLTALFYPALDVPQREFKIHQGRKRIDIVYANVAATGFFHWVNKVANVPASSVVVECKNYTGALSNPEFDQLTGRFSPRRGRLGLLCYRGFGDNKTSVVRHCRDAALDDRGFVIPIDDQDLGVLVESRKNGEETIFEYLYSRYQELI</sequence>
<dbReference type="RefSeq" id="WP_139796980.1">
    <property type="nucleotide sequence ID" value="NZ_CP060015.1"/>
</dbReference>
<dbReference type="Proteomes" id="UP000243140">
    <property type="component" value="Unassembled WGS sequence"/>
</dbReference>
<evidence type="ECO:0000313" key="1">
    <source>
        <dbReference type="EMBL" id="ORA82085.1"/>
    </source>
</evidence>
<evidence type="ECO:0000313" key="2">
    <source>
        <dbReference type="Proteomes" id="UP000243140"/>
    </source>
</evidence>
<comment type="caution">
    <text evidence="1">The sequence shown here is derived from an EMBL/GenBank/DDBJ whole genome shotgun (WGS) entry which is preliminary data.</text>
</comment>
<proteinExistence type="predicted"/>
<dbReference type="EMBL" id="MVHV01000011">
    <property type="protein sequence ID" value="ORA82085.1"/>
    <property type="molecule type" value="Genomic_DNA"/>
</dbReference>
<gene>
    <name evidence="1" type="ORF">BST29_12905</name>
</gene>
<reference evidence="1 2" key="1">
    <citation type="submission" date="2017-02" db="EMBL/GenBank/DDBJ databases">
        <title>The new phylogeny of genus Mycobacterium.</title>
        <authorList>
            <person name="Tortoli E."/>
            <person name="Trovato A."/>
            <person name="Cirillo D.M."/>
        </authorList>
    </citation>
    <scope>NUCLEOTIDE SEQUENCE [LARGE SCALE GENOMIC DNA]</scope>
    <source>
        <strain evidence="1 2">IP1130001</strain>
    </source>
</reference>
<accession>A0ABX3SR98</accession>
<keyword evidence="2" id="KW-1185">Reference proteome</keyword>
<evidence type="ECO:0008006" key="3">
    <source>
        <dbReference type="Google" id="ProtNLM"/>
    </source>
</evidence>
<organism evidence="1 2">
    <name type="scientific">Mycobacterium malmoense</name>
    <dbReference type="NCBI Taxonomy" id="1780"/>
    <lineage>
        <taxon>Bacteria</taxon>
        <taxon>Bacillati</taxon>
        <taxon>Actinomycetota</taxon>
        <taxon>Actinomycetes</taxon>
        <taxon>Mycobacteriales</taxon>
        <taxon>Mycobacteriaceae</taxon>
        <taxon>Mycobacterium</taxon>
    </lineage>
</organism>
<name>A0ABX3SR98_MYCMA</name>